<proteinExistence type="predicted"/>
<evidence type="ECO:0000313" key="3">
    <source>
        <dbReference type="Proteomes" id="UP000619355"/>
    </source>
</evidence>
<organism evidence="2 3">
    <name type="scientific">Streptomyces capoamus</name>
    <dbReference type="NCBI Taxonomy" id="68183"/>
    <lineage>
        <taxon>Bacteria</taxon>
        <taxon>Bacillati</taxon>
        <taxon>Actinomycetota</taxon>
        <taxon>Actinomycetes</taxon>
        <taxon>Kitasatosporales</taxon>
        <taxon>Streptomycetaceae</taxon>
        <taxon>Streptomyces</taxon>
    </lineage>
</organism>
<gene>
    <name evidence="2" type="ORF">GCM10018980_02540</name>
</gene>
<comment type="caution">
    <text evidence="2">The sequence shown here is derived from an EMBL/GenBank/DDBJ whole genome shotgun (WGS) entry which is preliminary data.</text>
</comment>
<feature type="region of interest" description="Disordered" evidence="1">
    <location>
        <begin position="79"/>
        <end position="99"/>
    </location>
</feature>
<keyword evidence="3" id="KW-1185">Reference proteome</keyword>
<sequence length="99" mass="10317">MTRTVCRRVVSTSTDFSPVYGAGGRLAGSVSWGMPVQVLTQWRPGPAPAVAGAGPVTSAVRAEAVTRRARTRTQVLSRVTSGVPRDGFTGAFPGDETGR</sequence>
<dbReference type="AlphaFoldDB" id="A0A919C1D4"/>
<evidence type="ECO:0000313" key="2">
    <source>
        <dbReference type="EMBL" id="GHG33693.1"/>
    </source>
</evidence>
<evidence type="ECO:0000256" key="1">
    <source>
        <dbReference type="SAM" id="MobiDB-lite"/>
    </source>
</evidence>
<protein>
    <submittedName>
        <fullName evidence="2">Uncharacterized protein</fullName>
    </submittedName>
</protein>
<name>A0A919C1D4_9ACTN</name>
<reference evidence="3" key="1">
    <citation type="journal article" date="2019" name="Int. J. Syst. Evol. Microbiol.">
        <title>The Global Catalogue of Microorganisms (GCM) 10K type strain sequencing project: providing services to taxonomists for standard genome sequencing and annotation.</title>
        <authorList>
            <consortium name="The Broad Institute Genomics Platform"/>
            <consortium name="The Broad Institute Genome Sequencing Center for Infectious Disease"/>
            <person name="Wu L."/>
            <person name="Ma J."/>
        </authorList>
    </citation>
    <scope>NUCLEOTIDE SEQUENCE [LARGE SCALE GENOMIC DNA]</scope>
    <source>
        <strain evidence="3">JCM 4253</strain>
    </source>
</reference>
<dbReference type="EMBL" id="BNBF01000001">
    <property type="protein sequence ID" value="GHG33693.1"/>
    <property type="molecule type" value="Genomic_DNA"/>
</dbReference>
<dbReference type="Proteomes" id="UP000619355">
    <property type="component" value="Unassembled WGS sequence"/>
</dbReference>
<accession>A0A919C1D4</accession>